<dbReference type="Pfam" id="PF12762">
    <property type="entry name" value="DDE_Tnp_IS1595"/>
    <property type="match status" value="1"/>
</dbReference>
<reference evidence="2" key="2">
    <citation type="journal article" date="2023" name="BMC Genomics">
        <title>Pest status, molecular evolution, and epigenetic factors derived from the genome assembly of Frankliniella fusca, a thysanopteran phytovirus vector.</title>
        <authorList>
            <person name="Catto M.A."/>
            <person name="Labadie P.E."/>
            <person name="Jacobson A.L."/>
            <person name="Kennedy G.G."/>
            <person name="Srinivasan R."/>
            <person name="Hunt B.G."/>
        </authorList>
    </citation>
    <scope>NUCLEOTIDE SEQUENCE</scope>
    <source>
        <strain evidence="2">PL_HMW_Pooled</strain>
    </source>
</reference>
<protein>
    <submittedName>
        <fullName evidence="2">Transposase-like protein</fullName>
    </submittedName>
</protein>
<keyword evidence="3" id="KW-1185">Reference proteome</keyword>
<evidence type="ECO:0000259" key="1">
    <source>
        <dbReference type="SMART" id="SM01126"/>
    </source>
</evidence>
<dbReference type="PANTHER" id="PTHR47163">
    <property type="entry name" value="DDE_TNP_IS1595 DOMAIN-CONTAINING PROTEIN"/>
    <property type="match status" value="1"/>
</dbReference>
<dbReference type="SMART" id="SM01126">
    <property type="entry name" value="DDE_Tnp_IS1595"/>
    <property type="match status" value="1"/>
</dbReference>
<dbReference type="Proteomes" id="UP001219518">
    <property type="component" value="Unassembled WGS sequence"/>
</dbReference>
<feature type="domain" description="ISXO2-like transposase" evidence="1">
    <location>
        <begin position="102"/>
        <end position="247"/>
    </location>
</feature>
<name>A0AAE1H8G8_9NEOP</name>
<dbReference type="InterPro" id="IPR024445">
    <property type="entry name" value="Tnp_ISXO2-like"/>
</dbReference>
<evidence type="ECO:0000313" key="3">
    <source>
        <dbReference type="Proteomes" id="UP001219518"/>
    </source>
</evidence>
<feature type="non-terminal residue" evidence="2">
    <location>
        <position position="1"/>
    </location>
</feature>
<gene>
    <name evidence="2" type="ORF">KUF71_025757</name>
</gene>
<dbReference type="EMBL" id="JAHWGI010000569">
    <property type="protein sequence ID" value="KAK3916690.1"/>
    <property type="molecule type" value="Genomic_DNA"/>
</dbReference>
<dbReference type="InterPro" id="IPR053164">
    <property type="entry name" value="IS1016-like_transposase"/>
</dbReference>
<organism evidence="2 3">
    <name type="scientific">Frankliniella fusca</name>
    <dbReference type="NCBI Taxonomy" id="407009"/>
    <lineage>
        <taxon>Eukaryota</taxon>
        <taxon>Metazoa</taxon>
        <taxon>Ecdysozoa</taxon>
        <taxon>Arthropoda</taxon>
        <taxon>Hexapoda</taxon>
        <taxon>Insecta</taxon>
        <taxon>Pterygota</taxon>
        <taxon>Neoptera</taxon>
        <taxon>Paraneoptera</taxon>
        <taxon>Thysanoptera</taxon>
        <taxon>Terebrantia</taxon>
        <taxon>Thripoidea</taxon>
        <taxon>Thripidae</taxon>
        <taxon>Frankliniella</taxon>
    </lineage>
</organism>
<dbReference type="NCBIfam" id="NF033547">
    <property type="entry name" value="transpos_IS1595"/>
    <property type="match status" value="1"/>
</dbReference>
<sequence length="270" mass="31253">EEGLLLPLAKCKKTSCRTMQCLYRNEDYKGHYAAYCRKCRKYSSLCTTTFFEGTNIIYGLGCVTSDKLTQLDSLVFLERVLISIIATSDIASWKILSMPHYELGGEGVTIQIDESVISKRKYNRGRGLRKTIKEKWVLGIYDTEKKLGVVLYVVKRDRATLIPLIRQYVKQGSIIWTDGWAAYKGLDKFGYTHHTVNHSKEFKSADGTCTNGVEGYWSRLKQFCRHTNVLKSKLLAEHIDEFMYRQHFRGTESFKFMTFISHMREKYPVA</sequence>
<dbReference type="AlphaFoldDB" id="A0AAE1H8G8"/>
<dbReference type="PANTHER" id="PTHR47163:SF2">
    <property type="entry name" value="SI:DKEY-17M8.2"/>
    <property type="match status" value="1"/>
</dbReference>
<comment type="caution">
    <text evidence="2">The sequence shown here is derived from an EMBL/GenBank/DDBJ whole genome shotgun (WGS) entry which is preliminary data.</text>
</comment>
<reference evidence="2" key="1">
    <citation type="submission" date="2021-07" db="EMBL/GenBank/DDBJ databases">
        <authorList>
            <person name="Catto M.A."/>
            <person name="Jacobson A."/>
            <person name="Kennedy G."/>
            <person name="Labadie P."/>
            <person name="Hunt B.G."/>
            <person name="Srinivasan R."/>
        </authorList>
    </citation>
    <scope>NUCLEOTIDE SEQUENCE</scope>
    <source>
        <strain evidence="2">PL_HMW_Pooled</strain>
        <tissue evidence="2">Head</tissue>
    </source>
</reference>
<evidence type="ECO:0000313" key="2">
    <source>
        <dbReference type="EMBL" id="KAK3916690.1"/>
    </source>
</evidence>
<proteinExistence type="predicted"/>
<accession>A0AAE1H8G8</accession>